<keyword evidence="2" id="KW-0732">Signal</keyword>
<evidence type="ECO:0000313" key="3">
    <source>
        <dbReference type="EMBL" id="MDA3614702.1"/>
    </source>
</evidence>
<dbReference type="Proteomes" id="UP001210231">
    <property type="component" value="Unassembled WGS sequence"/>
</dbReference>
<dbReference type="RefSeq" id="WP_407031027.1">
    <property type="nucleotide sequence ID" value="NZ_JAQGEF010000007.1"/>
</dbReference>
<keyword evidence="1" id="KW-0472">Membrane</keyword>
<comment type="caution">
    <text evidence="3">The sequence shown here is derived from an EMBL/GenBank/DDBJ whole genome shotgun (WGS) entry which is preliminary data.</text>
</comment>
<evidence type="ECO:0000313" key="4">
    <source>
        <dbReference type="Proteomes" id="UP001210231"/>
    </source>
</evidence>
<reference evidence="3 4" key="1">
    <citation type="submission" date="2022-12" db="EMBL/GenBank/DDBJ databases">
        <title>Chitinophagaceae gen. sp. nov., a new member of the family Chitinophagaceae, isolated from soil in a chemical factory.</title>
        <authorList>
            <person name="Ke Z."/>
        </authorList>
    </citation>
    <scope>NUCLEOTIDE SEQUENCE [LARGE SCALE GENOMIC DNA]</scope>
    <source>
        <strain evidence="3 4">LY-5</strain>
    </source>
</reference>
<feature type="signal peptide" evidence="2">
    <location>
        <begin position="1"/>
        <end position="20"/>
    </location>
</feature>
<evidence type="ECO:0008006" key="5">
    <source>
        <dbReference type="Google" id="ProtNLM"/>
    </source>
</evidence>
<accession>A0ABT4UIN6</accession>
<name>A0ABT4UIN6_9BACT</name>
<keyword evidence="4" id="KW-1185">Reference proteome</keyword>
<feature type="chain" id="PRO_5046468673" description="Lipoprotein" evidence="2">
    <location>
        <begin position="21"/>
        <end position="146"/>
    </location>
</feature>
<dbReference type="PROSITE" id="PS51257">
    <property type="entry name" value="PROKAR_LIPOPROTEIN"/>
    <property type="match status" value="1"/>
</dbReference>
<organism evidence="3 4">
    <name type="scientific">Polluticaenibacter yanchengensis</name>
    <dbReference type="NCBI Taxonomy" id="3014562"/>
    <lineage>
        <taxon>Bacteria</taxon>
        <taxon>Pseudomonadati</taxon>
        <taxon>Bacteroidota</taxon>
        <taxon>Chitinophagia</taxon>
        <taxon>Chitinophagales</taxon>
        <taxon>Chitinophagaceae</taxon>
        <taxon>Polluticaenibacter</taxon>
    </lineage>
</organism>
<feature type="transmembrane region" description="Helical" evidence="1">
    <location>
        <begin position="117"/>
        <end position="138"/>
    </location>
</feature>
<evidence type="ECO:0000256" key="1">
    <source>
        <dbReference type="SAM" id="Phobius"/>
    </source>
</evidence>
<protein>
    <recommendedName>
        <fullName evidence="5">Lipoprotein</fullName>
    </recommendedName>
</protein>
<gene>
    <name evidence="3" type="ORF">O3P16_07775</name>
</gene>
<keyword evidence="1" id="KW-0812">Transmembrane</keyword>
<keyword evidence="1" id="KW-1133">Transmembrane helix</keyword>
<sequence>MWVKALILIFLFSSCRTLKTATTADKKVDVIFKDSSYSIKDSLGNTTDVKVIREYYYKDSIYPIPVKEYVFLNNQQSHVKQAQSSIVDSSVHEDVKTAVTEEKTPLWKPYIDWVFNVLKWFILAFFIGLMFLLSLKIYKYAKQVRS</sequence>
<dbReference type="EMBL" id="JAQGEF010000007">
    <property type="protein sequence ID" value="MDA3614702.1"/>
    <property type="molecule type" value="Genomic_DNA"/>
</dbReference>
<evidence type="ECO:0000256" key="2">
    <source>
        <dbReference type="SAM" id="SignalP"/>
    </source>
</evidence>
<proteinExistence type="predicted"/>